<reference evidence="2" key="2">
    <citation type="submission" date="2023-05" db="EMBL/GenBank/DDBJ databases">
        <authorList>
            <person name="Fouks B."/>
        </authorList>
    </citation>
    <scope>NUCLEOTIDE SEQUENCE</scope>
    <source>
        <strain evidence="2">Stay&amp;Tobe</strain>
        <tissue evidence="2">Testes</tissue>
    </source>
</reference>
<feature type="region of interest" description="Disordered" evidence="1">
    <location>
        <begin position="114"/>
        <end position="180"/>
    </location>
</feature>
<keyword evidence="3" id="KW-1185">Reference proteome</keyword>
<reference evidence="2" key="1">
    <citation type="journal article" date="2023" name="IScience">
        <title>Live-bearing cockroach genome reveals convergent evolutionary mechanisms linked to viviparity in insects and beyond.</title>
        <authorList>
            <person name="Fouks B."/>
            <person name="Harrison M.C."/>
            <person name="Mikhailova A.A."/>
            <person name="Marchal E."/>
            <person name="English S."/>
            <person name="Carruthers M."/>
            <person name="Jennings E.C."/>
            <person name="Chiamaka E.L."/>
            <person name="Frigard R.A."/>
            <person name="Pippel M."/>
            <person name="Attardo G.M."/>
            <person name="Benoit J.B."/>
            <person name="Bornberg-Bauer E."/>
            <person name="Tobe S.S."/>
        </authorList>
    </citation>
    <scope>NUCLEOTIDE SEQUENCE</scope>
    <source>
        <strain evidence="2">Stay&amp;Tobe</strain>
    </source>
</reference>
<organism evidence="2 3">
    <name type="scientific">Diploptera punctata</name>
    <name type="common">Pacific beetle cockroach</name>
    <dbReference type="NCBI Taxonomy" id="6984"/>
    <lineage>
        <taxon>Eukaryota</taxon>
        <taxon>Metazoa</taxon>
        <taxon>Ecdysozoa</taxon>
        <taxon>Arthropoda</taxon>
        <taxon>Hexapoda</taxon>
        <taxon>Insecta</taxon>
        <taxon>Pterygota</taxon>
        <taxon>Neoptera</taxon>
        <taxon>Polyneoptera</taxon>
        <taxon>Dictyoptera</taxon>
        <taxon>Blattodea</taxon>
        <taxon>Blaberoidea</taxon>
        <taxon>Blaberidae</taxon>
        <taxon>Diplopterinae</taxon>
        <taxon>Diploptera</taxon>
    </lineage>
</organism>
<dbReference type="AlphaFoldDB" id="A0AAD7Z3S5"/>
<evidence type="ECO:0000313" key="3">
    <source>
        <dbReference type="Proteomes" id="UP001233999"/>
    </source>
</evidence>
<evidence type="ECO:0000256" key="1">
    <source>
        <dbReference type="SAM" id="MobiDB-lite"/>
    </source>
</evidence>
<evidence type="ECO:0000313" key="2">
    <source>
        <dbReference type="EMBL" id="KAJ9573694.1"/>
    </source>
</evidence>
<feature type="compositionally biased region" description="Basic and acidic residues" evidence="1">
    <location>
        <begin position="114"/>
        <end position="170"/>
    </location>
</feature>
<proteinExistence type="predicted"/>
<dbReference type="EMBL" id="JASPKZ010010685">
    <property type="protein sequence ID" value="KAJ9573694.1"/>
    <property type="molecule type" value="Genomic_DNA"/>
</dbReference>
<dbReference type="PANTHER" id="PTHR14690:SF0">
    <property type="entry name" value="IQ MOTIF CONTAINING WITH AAA DOMAIN 1"/>
    <property type="match status" value="1"/>
</dbReference>
<sequence length="201" mass="24265">AKKREVDLMLLMGMCVPSWRSPAEQNRVQQVRRLRYHEQDDNLIDYIEDQRLTHNNYQTKKAPWLFDDYTDEIRQWFIEWYTKAKCFPEYPTEEEGGSLLVAQGLVITPEQFMKEQEEERAKKERKGAKAAEKPKTKEQIKKEKKEAKEKEEKKKREEEKKRLQDERDNPGYKMPESLFYPLLDKANHDYTSVWKTRRMSA</sequence>
<name>A0AAD7Z3S5_DIPPU</name>
<gene>
    <name evidence="2" type="ORF">L9F63_008907</name>
</gene>
<comment type="caution">
    <text evidence="2">The sequence shown here is derived from an EMBL/GenBank/DDBJ whole genome shotgun (WGS) entry which is preliminary data.</text>
</comment>
<accession>A0AAD7Z3S5</accession>
<feature type="non-terminal residue" evidence="2">
    <location>
        <position position="201"/>
    </location>
</feature>
<dbReference type="Proteomes" id="UP001233999">
    <property type="component" value="Unassembled WGS sequence"/>
</dbReference>
<dbReference type="PANTHER" id="PTHR14690">
    <property type="entry name" value="IQ MOTIF CONTAINING WITH AAA DOMAIN 1"/>
    <property type="match status" value="1"/>
</dbReference>
<protein>
    <submittedName>
        <fullName evidence="2">Uncharacterized protein</fullName>
    </submittedName>
</protein>
<dbReference type="InterPro" id="IPR052267">
    <property type="entry name" value="N-DRC_Component"/>
</dbReference>